<evidence type="ECO:0000256" key="1">
    <source>
        <dbReference type="ARBA" id="ARBA00005964"/>
    </source>
</evidence>
<comment type="similarity">
    <text evidence="1 6">Belongs to the type-B carboxylesterase/lipase family.</text>
</comment>
<gene>
    <name evidence="9" type="primary">LOC113392808</name>
</gene>
<dbReference type="EC" id="3.1.1.-" evidence="6"/>
<name>A0A8B8HK24_VANTA</name>
<dbReference type="Pfam" id="PF00135">
    <property type="entry name" value="COesterase"/>
    <property type="match status" value="1"/>
</dbReference>
<dbReference type="InterPro" id="IPR050309">
    <property type="entry name" value="Type-B_Carboxylest/Lipase"/>
</dbReference>
<accession>A0A8B8HK24</accession>
<dbReference type="InterPro" id="IPR002018">
    <property type="entry name" value="CarbesteraseB"/>
</dbReference>
<sequence>MRSLAVVGYLFLIGNVLSEETESRVIVTAQGPVRGYKDPIDDVFAYFGIPYAKAPTGSQKFKAPLPPPSWQEPFDAIDSGVICPQTDTFFVQNKTNKEDCLIANVFVPDTDEKNLPVVVYVHGGGYIIGYGNMGTPKKLVNRKKIIVVTFNYRLGVHGFLCLGTEDVPGNAGMKDQVALLRWVRANIESFGGNPHDVTIAGYSAGASAVGLLMVSKMAKGLFNKVIPESGDLIAPFSVQVNPIHNAREYAKLLEVDKVLLDDISKLESFYKRSPYELLQSGNVIHRSESNFLMAPCVERDVGEERFLEENPISLLNKGDFENLPILYGFADMEGLMRIDIFDQWKDRMNANFEEFLPADLEFTNKEEKYTVAQSIKKFYFKEKTVSEDTILDYVNYFTDVMFACPTLRTIKYLLDAGNNQVYLYEYSYVDDSTPVVPYTEVKGANHCAQSVVVSDGLNFTHRDESDISNELKQWKITMREIWLNFIIKGKPESSDIPEWLPVSGDGTPYMVLNQELKLKESLLNDRCAFWEKIYSKYYQSPVPPAPHLSPIKTEL</sequence>
<evidence type="ECO:0000256" key="2">
    <source>
        <dbReference type="ARBA" id="ARBA00022487"/>
    </source>
</evidence>
<dbReference type="OrthoDB" id="3200163at2759"/>
<evidence type="ECO:0000313" key="8">
    <source>
        <dbReference type="Proteomes" id="UP001652626"/>
    </source>
</evidence>
<dbReference type="InterPro" id="IPR019826">
    <property type="entry name" value="Carboxylesterase_B_AS"/>
</dbReference>
<reference evidence="9" key="1">
    <citation type="submission" date="2025-08" db="UniProtKB">
        <authorList>
            <consortium name="RefSeq"/>
        </authorList>
    </citation>
    <scope>IDENTIFICATION</scope>
    <source>
        <tissue evidence="9">Whole body</tissue>
    </source>
</reference>
<dbReference type="Proteomes" id="UP001652626">
    <property type="component" value="Chromosome 5"/>
</dbReference>
<organism evidence="8 9">
    <name type="scientific">Vanessa tameamea</name>
    <name type="common">Kamehameha butterfly</name>
    <dbReference type="NCBI Taxonomy" id="334116"/>
    <lineage>
        <taxon>Eukaryota</taxon>
        <taxon>Metazoa</taxon>
        <taxon>Ecdysozoa</taxon>
        <taxon>Arthropoda</taxon>
        <taxon>Hexapoda</taxon>
        <taxon>Insecta</taxon>
        <taxon>Pterygota</taxon>
        <taxon>Neoptera</taxon>
        <taxon>Endopterygota</taxon>
        <taxon>Lepidoptera</taxon>
        <taxon>Glossata</taxon>
        <taxon>Ditrysia</taxon>
        <taxon>Papilionoidea</taxon>
        <taxon>Nymphalidae</taxon>
        <taxon>Nymphalinae</taxon>
        <taxon>Vanessa</taxon>
    </lineage>
</organism>
<proteinExistence type="inferred from homology"/>
<evidence type="ECO:0000256" key="6">
    <source>
        <dbReference type="RuleBase" id="RU361235"/>
    </source>
</evidence>
<evidence type="ECO:0000256" key="5">
    <source>
        <dbReference type="ARBA" id="ARBA00023180"/>
    </source>
</evidence>
<dbReference type="Gene3D" id="3.40.50.1820">
    <property type="entry name" value="alpha/beta hydrolase"/>
    <property type="match status" value="1"/>
</dbReference>
<dbReference type="PROSITE" id="PS00122">
    <property type="entry name" value="CARBOXYLESTERASE_B_1"/>
    <property type="match status" value="1"/>
</dbReference>
<dbReference type="GeneID" id="113392808"/>
<evidence type="ECO:0000313" key="9">
    <source>
        <dbReference type="RefSeq" id="XP_026485189.2"/>
    </source>
</evidence>
<evidence type="ECO:0000256" key="3">
    <source>
        <dbReference type="ARBA" id="ARBA00022801"/>
    </source>
</evidence>
<dbReference type="OMA" id="RSPEMYS"/>
<dbReference type="GO" id="GO:0052689">
    <property type="term" value="F:carboxylic ester hydrolase activity"/>
    <property type="evidence" value="ECO:0007669"/>
    <property type="project" value="UniProtKB-KW"/>
</dbReference>
<keyword evidence="4" id="KW-1015">Disulfide bond</keyword>
<keyword evidence="5" id="KW-0325">Glycoprotein</keyword>
<dbReference type="RefSeq" id="XP_026485189.2">
    <property type="nucleotide sequence ID" value="XM_026629404.2"/>
</dbReference>
<keyword evidence="2" id="KW-0719">Serine esterase</keyword>
<keyword evidence="3 6" id="KW-0378">Hydrolase</keyword>
<dbReference type="PANTHER" id="PTHR11559">
    <property type="entry name" value="CARBOXYLESTERASE"/>
    <property type="match status" value="1"/>
</dbReference>
<dbReference type="InterPro" id="IPR029058">
    <property type="entry name" value="AB_hydrolase_fold"/>
</dbReference>
<evidence type="ECO:0000259" key="7">
    <source>
        <dbReference type="Pfam" id="PF00135"/>
    </source>
</evidence>
<dbReference type="SUPFAM" id="SSF53474">
    <property type="entry name" value="alpha/beta-Hydrolases"/>
    <property type="match status" value="1"/>
</dbReference>
<feature type="signal peptide" evidence="6">
    <location>
        <begin position="1"/>
        <end position="18"/>
    </location>
</feature>
<feature type="domain" description="Carboxylesterase type B" evidence="7">
    <location>
        <begin position="23"/>
        <end position="530"/>
    </location>
</feature>
<feature type="chain" id="PRO_5045012821" description="Carboxylic ester hydrolase" evidence="6">
    <location>
        <begin position="19"/>
        <end position="555"/>
    </location>
</feature>
<evidence type="ECO:0000256" key="4">
    <source>
        <dbReference type="ARBA" id="ARBA00023157"/>
    </source>
</evidence>
<dbReference type="AlphaFoldDB" id="A0A8B8HK24"/>
<protein>
    <recommendedName>
        <fullName evidence="6">Carboxylic ester hydrolase</fullName>
        <ecNumber evidence="6">3.1.1.-</ecNumber>
    </recommendedName>
</protein>
<keyword evidence="8" id="KW-1185">Reference proteome</keyword>
<keyword evidence="6" id="KW-0732">Signal</keyword>